<comment type="caution">
    <text evidence="14">The sequence shown here is derived from an EMBL/GenBank/DDBJ whole genome shotgun (WGS) entry which is preliminary data.</text>
</comment>
<evidence type="ECO:0000256" key="4">
    <source>
        <dbReference type="ARBA" id="ARBA00022490"/>
    </source>
</evidence>
<keyword evidence="15" id="KW-1185">Reference proteome</keyword>
<dbReference type="EMBL" id="JABBJJ010000034">
    <property type="protein sequence ID" value="NMO15231.1"/>
    <property type="molecule type" value="Genomic_DNA"/>
</dbReference>
<keyword evidence="7 13" id="KW-0671">Queuosine biosynthesis</keyword>
<dbReference type="UniPathway" id="UPA00392"/>
<dbReference type="PANTHER" id="PTHR30307:SF0">
    <property type="entry name" value="S-ADENOSYLMETHIONINE:TRNA RIBOSYLTRANSFERASE-ISOMERASE"/>
    <property type="match status" value="1"/>
</dbReference>
<keyword evidence="6 13" id="KW-0949">S-adenosyl-L-methionine</keyword>
<accession>A0A848LFT8</accession>
<dbReference type="InterPro" id="IPR036100">
    <property type="entry name" value="QueA_sf"/>
</dbReference>
<dbReference type="GO" id="GO:0008616">
    <property type="term" value="P:tRNA queuosine(34) biosynthetic process"/>
    <property type="evidence" value="ECO:0007669"/>
    <property type="project" value="UniProtKB-UniRule"/>
</dbReference>
<evidence type="ECO:0000313" key="15">
    <source>
        <dbReference type="Proteomes" id="UP000518300"/>
    </source>
</evidence>
<evidence type="ECO:0000256" key="3">
    <source>
        <dbReference type="ARBA" id="ARBA00011245"/>
    </source>
</evidence>
<evidence type="ECO:0000256" key="8">
    <source>
        <dbReference type="ARBA" id="ARBA00052751"/>
    </source>
</evidence>
<gene>
    <name evidence="13 14" type="primary">queA</name>
    <name evidence="14" type="ORF">HG543_10230</name>
</gene>
<dbReference type="NCBIfam" id="TIGR00113">
    <property type="entry name" value="queA"/>
    <property type="match status" value="1"/>
</dbReference>
<dbReference type="InterPro" id="IPR003699">
    <property type="entry name" value="QueA"/>
</dbReference>
<evidence type="ECO:0000256" key="2">
    <source>
        <dbReference type="ARBA" id="ARBA00004691"/>
    </source>
</evidence>
<keyword evidence="14" id="KW-0328">Glycosyltransferase</keyword>
<dbReference type="AlphaFoldDB" id="A0A848LFT8"/>
<comment type="pathway">
    <text evidence="2 13">tRNA modification; tRNA-queuosine biosynthesis.</text>
</comment>
<dbReference type="RefSeq" id="WP_169344525.1">
    <property type="nucleotide sequence ID" value="NZ_JABBJJ010000034.1"/>
</dbReference>
<dbReference type="HAMAP" id="MF_00113">
    <property type="entry name" value="QueA"/>
    <property type="match status" value="1"/>
</dbReference>
<evidence type="ECO:0000256" key="10">
    <source>
        <dbReference type="ARBA" id="ARBA00066503"/>
    </source>
</evidence>
<evidence type="ECO:0000256" key="1">
    <source>
        <dbReference type="ARBA" id="ARBA00004496"/>
    </source>
</evidence>
<dbReference type="Proteomes" id="UP000518300">
    <property type="component" value="Unassembled WGS sequence"/>
</dbReference>
<evidence type="ECO:0000256" key="9">
    <source>
        <dbReference type="ARBA" id="ARBA00061210"/>
    </source>
</evidence>
<dbReference type="PANTHER" id="PTHR30307">
    <property type="entry name" value="S-ADENOSYLMETHIONINE:TRNA RIBOSYLTRANSFERASE-ISOMERASE"/>
    <property type="match status" value="1"/>
</dbReference>
<keyword evidence="5 13" id="KW-0808">Transferase</keyword>
<dbReference type="InterPro" id="IPR042118">
    <property type="entry name" value="QueA_dom1"/>
</dbReference>
<keyword evidence="4 13" id="KW-0963">Cytoplasm</keyword>
<dbReference type="GO" id="GO:0005737">
    <property type="term" value="C:cytoplasm"/>
    <property type="evidence" value="ECO:0007669"/>
    <property type="project" value="UniProtKB-SubCell"/>
</dbReference>
<sequence>MSSRLSDYDFELPESQIAQAPLAERDASRLMTVSRSTGAWSHRRFTDLTELLRPGDLLVLNDARVIPARLLGQKAGTGGRVELLVVRPAASTLTSAALSSAPESLEWICLGQASKGLKPSQRLSFAGGLEAEVLESLGGGEYRVRFHAAPGASLASLLEEAGRLPLPPYITREPDAADAERYQTVYARAAGAVAAPTAGLHFTPALFDALEAKGVVRELVTLDVGPGTFLPVREEELDRHHMHPERYTVPEATAKAVNAARAEGRRVVAVGTTVVRTLESATDPQTGRLREGPGETRLFIRPGFTFRQVDVLLTNFHLPRSTLVVLVSALLGRERTLAAYAEAVRAGYRFFSYGDAMLVSE</sequence>
<evidence type="ECO:0000256" key="12">
    <source>
        <dbReference type="ARBA" id="ARBA00076160"/>
    </source>
</evidence>
<comment type="catalytic activity">
    <reaction evidence="8 13">
        <text>7-aminomethyl-7-carbaguanosine(34) in tRNA + S-adenosyl-L-methionine = epoxyqueuosine(34) in tRNA + adenine + L-methionine + 2 H(+)</text>
        <dbReference type="Rhea" id="RHEA:32155"/>
        <dbReference type="Rhea" id="RHEA-COMP:10342"/>
        <dbReference type="Rhea" id="RHEA-COMP:18582"/>
        <dbReference type="ChEBI" id="CHEBI:15378"/>
        <dbReference type="ChEBI" id="CHEBI:16708"/>
        <dbReference type="ChEBI" id="CHEBI:57844"/>
        <dbReference type="ChEBI" id="CHEBI:59789"/>
        <dbReference type="ChEBI" id="CHEBI:82833"/>
        <dbReference type="ChEBI" id="CHEBI:194443"/>
        <dbReference type="EC" id="2.4.99.17"/>
    </reaction>
</comment>
<dbReference type="FunFam" id="3.40.1780.10:FF:000001">
    <property type="entry name" value="S-adenosylmethionine:tRNA ribosyltransferase-isomerase"/>
    <property type="match status" value="1"/>
</dbReference>
<name>A0A848LFT8_9BACT</name>
<reference evidence="14 15" key="1">
    <citation type="submission" date="2020-04" db="EMBL/GenBank/DDBJ databases">
        <title>Draft genome of Pyxidicoccus fallax type strain.</title>
        <authorList>
            <person name="Whitworth D.E."/>
        </authorList>
    </citation>
    <scope>NUCLEOTIDE SEQUENCE [LARGE SCALE GENOMIC DNA]</scope>
    <source>
        <strain evidence="14 15">DSM 14698</strain>
    </source>
</reference>
<dbReference type="InterPro" id="IPR042119">
    <property type="entry name" value="QueA_dom2"/>
</dbReference>
<keyword evidence="14" id="KW-0413">Isomerase</keyword>
<evidence type="ECO:0000256" key="13">
    <source>
        <dbReference type="HAMAP-Rule" id="MF_00113"/>
    </source>
</evidence>
<dbReference type="GO" id="GO:0051075">
    <property type="term" value="F:S-adenosylmethionine:tRNA ribosyltransferase-isomerase activity"/>
    <property type="evidence" value="ECO:0007669"/>
    <property type="project" value="UniProtKB-EC"/>
</dbReference>
<proteinExistence type="inferred from homology"/>
<dbReference type="Gene3D" id="2.40.10.240">
    <property type="entry name" value="QueA-like"/>
    <property type="match status" value="1"/>
</dbReference>
<dbReference type="Pfam" id="PF02547">
    <property type="entry name" value="Queuosine_synth"/>
    <property type="match status" value="1"/>
</dbReference>
<protein>
    <recommendedName>
        <fullName evidence="11 13">S-adenosylmethionine:tRNA ribosyltransferase-isomerase</fullName>
        <ecNumber evidence="10 13">2.4.99.17</ecNumber>
    </recommendedName>
    <alternativeName>
        <fullName evidence="12 13">Queuosine biosynthesis protein QueA</fullName>
    </alternativeName>
</protein>
<evidence type="ECO:0000256" key="5">
    <source>
        <dbReference type="ARBA" id="ARBA00022679"/>
    </source>
</evidence>
<evidence type="ECO:0000256" key="7">
    <source>
        <dbReference type="ARBA" id="ARBA00022785"/>
    </source>
</evidence>
<comment type="subunit">
    <text evidence="3 13">Monomer.</text>
</comment>
<comment type="similarity">
    <text evidence="9 13">Belongs to the QueA family.</text>
</comment>
<organism evidence="14 15">
    <name type="scientific">Pyxidicoccus fallax</name>
    <dbReference type="NCBI Taxonomy" id="394095"/>
    <lineage>
        <taxon>Bacteria</taxon>
        <taxon>Pseudomonadati</taxon>
        <taxon>Myxococcota</taxon>
        <taxon>Myxococcia</taxon>
        <taxon>Myxococcales</taxon>
        <taxon>Cystobacterineae</taxon>
        <taxon>Myxococcaceae</taxon>
        <taxon>Pyxidicoccus</taxon>
    </lineage>
</organism>
<dbReference type="EC" id="2.4.99.17" evidence="10 13"/>
<dbReference type="SUPFAM" id="SSF111337">
    <property type="entry name" value="QueA-like"/>
    <property type="match status" value="1"/>
</dbReference>
<comment type="subcellular location">
    <subcellularLocation>
        <location evidence="1 13">Cytoplasm</location>
    </subcellularLocation>
</comment>
<dbReference type="Gene3D" id="3.40.1780.10">
    <property type="entry name" value="QueA-like"/>
    <property type="match status" value="1"/>
</dbReference>
<evidence type="ECO:0000256" key="6">
    <source>
        <dbReference type="ARBA" id="ARBA00022691"/>
    </source>
</evidence>
<comment type="function">
    <text evidence="13">Transfers and isomerizes the ribose moiety from AdoMet to the 7-aminomethyl group of 7-deazaguanine (preQ1-tRNA) to give epoxyqueuosine (oQ-tRNA).</text>
</comment>
<evidence type="ECO:0000256" key="11">
    <source>
        <dbReference type="ARBA" id="ARBA00069325"/>
    </source>
</evidence>
<evidence type="ECO:0000313" key="14">
    <source>
        <dbReference type="EMBL" id="NMO15231.1"/>
    </source>
</evidence>
<dbReference type="NCBIfam" id="NF001140">
    <property type="entry name" value="PRK00147.1"/>
    <property type="match status" value="1"/>
</dbReference>